<dbReference type="STRING" id="504797.SAMN05421678_111104"/>
<dbReference type="Pfam" id="PF07702">
    <property type="entry name" value="UTRA"/>
    <property type="match status" value="1"/>
</dbReference>
<gene>
    <name evidence="5" type="ORF">SAMN05421678_111104</name>
</gene>
<accession>A0A1I2WZ40</accession>
<organism evidence="5 6">
    <name type="scientific">Actinopolymorpha cephalotaxi</name>
    <dbReference type="NCBI Taxonomy" id="504797"/>
    <lineage>
        <taxon>Bacteria</taxon>
        <taxon>Bacillati</taxon>
        <taxon>Actinomycetota</taxon>
        <taxon>Actinomycetes</taxon>
        <taxon>Propionibacteriales</taxon>
        <taxon>Actinopolymorphaceae</taxon>
        <taxon>Actinopolymorpha</taxon>
    </lineage>
</organism>
<dbReference type="SUPFAM" id="SSF64288">
    <property type="entry name" value="Chorismate lyase-like"/>
    <property type="match status" value="1"/>
</dbReference>
<name>A0A1I2WZ40_9ACTN</name>
<evidence type="ECO:0000259" key="4">
    <source>
        <dbReference type="PROSITE" id="PS50949"/>
    </source>
</evidence>
<dbReference type="Gene3D" id="3.40.1410.10">
    <property type="entry name" value="Chorismate lyase-like"/>
    <property type="match status" value="1"/>
</dbReference>
<keyword evidence="3" id="KW-0804">Transcription</keyword>
<dbReference type="InterPro" id="IPR036390">
    <property type="entry name" value="WH_DNA-bd_sf"/>
</dbReference>
<dbReference type="PRINTS" id="PR00035">
    <property type="entry name" value="HTHGNTR"/>
</dbReference>
<dbReference type="PANTHER" id="PTHR44846:SF16">
    <property type="entry name" value="TRANSCRIPTIONAL REGULATOR PHNF-RELATED"/>
    <property type="match status" value="1"/>
</dbReference>
<dbReference type="OrthoDB" id="8584262at2"/>
<evidence type="ECO:0000313" key="6">
    <source>
        <dbReference type="Proteomes" id="UP000199052"/>
    </source>
</evidence>
<dbReference type="SMART" id="SM00866">
    <property type="entry name" value="UTRA"/>
    <property type="match status" value="1"/>
</dbReference>
<evidence type="ECO:0000256" key="3">
    <source>
        <dbReference type="ARBA" id="ARBA00023163"/>
    </source>
</evidence>
<evidence type="ECO:0000256" key="2">
    <source>
        <dbReference type="ARBA" id="ARBA00023125"/>
    </source>
</evidence>
<dbReference type="SMART" id="SM00345">
    <property type="entry name" value="HTH_GNTR"/>
    <property type="match status" value="1"/>
</dbReference>
<dbReference type="PROSITE" id="PS50949">
    <property type="entry name" value="HTH_GNTR"/>
    <property type="match status" value="1"/>
</dbReference>
<dbReference type="PANTHER" id="PTHR44846">
    <property type="entry name" value="MANNOSYL-D-GLYCERATE TRANSPORT/METABOLISM SYSTEM REPRESSOR MNGR-RELATED"/>
    <property type="match status" value="1"/>
</dbReference>
<dbReference type="InterPro" id="IPR028978">
    <property type="entry name" value="Chorismate_lyase_/UTRA_dom_sf"/>
</dbReference>
<dbReference type="CDD" id="cd07377">
    <property type="entry name" value="WHTH_GntR"/>
    <property type="match status" value="1"/>
</dbReference>
<dbReference type="InterPro" id="IPR011663">
    <property type="entry name" value="UTRA"/>
</dbReference>
<dbReference type="InterPro" id="IPR000524">
    <property type="entry name" value="Tscrpt_reg_HTH_GntR"/>
</dbReference>
<sequence>MSQKRHERFGVAILSSVRKDSAEPPSMQVYRMFVGAISDGTFRPGAQLPPERELSSQVGVSRATLRVALRALRDDGVLEPTQGRGWHVVTPSVVEEGHEPPLSFTEIAALRGLTATAEVLNQSTRPATLEEAEELGIAPGSEVFSLDRLRKLDDVPVAVAGALLPVALVREALDVDYSTRSLYATLRERCGITPTRSEYMLQARGAEPDEAAQLGLAPGEAVLVGAYTCFDDNDRAFEVGRIVYRGDRYRFRTVLRDGRRPLPGA</sequence>
<dbReference type="GO" id="GO:0003700">
    <property type="term" value="F:DNA-binding transcription factor activity"/>
    <property type="evidence" value="ECO:0007669"/>
    <property type="project" value="InterPro"/>
</dbReference>
<dbReference type="InterPro" id="IPR036388">
    <property type="entry name" value="WH-like_DNA-bd_sf"/>
</dbReference>
<evidence type="ECO:0000256" key="1">
    <source>
        <dbReference type="ARBA" id="ARBA00023015"/>
    </source>
</evidence>
<dbReference type="InterPro" id="IPR050679">
    <property type="entry name" value="Bact_HTH_transcr_reg"/>
</dbReference>
<protein>
    <submittedName>
        <fullName evidence="5">GntR family transcriptional regulator</fullName>
    </submittedName>
</protein>
<dbReference type="GO" id="GO:0003677">
    <property type="term" value="F:DNA binding"/>
    <property type="evidence" value="ECO:0007669"/>
    <property type="project" value="UniProtKB-KW"/>
</dbReference>
<keyword evidence="1" id="KW-0805">Transcription regulation</keyword>
<dbReference type="Gene3D" id="1.10.10.10">
    <property type="entry name" value="Winged helix-like DNA-binding domain superfamily/Winged helix DNA-binding domain"/>
    <property type="match status" value="1"/>
</dbReference>
<dbReference type="AlphaFoldDB" id="A0A1I2WZ40"/>
<proteinExistence type="predicted"/>
<dbReference type="SUPFAM" id="SSF46785">
    <property type="entry name" value="Winged helix' DNA-binding domain"/>
    <property type="match status" value="1"/>
</dbReference>
<evidence type="ECO:0000313" key="5">
    <source>
        <dbReference type="EMBL" id="SFH04931.1"/>
    </source>
</evidence>
<dbReference type="Pfam" id="PF00392">
    <property type="entry name" value="GntR"/>
    <property type="match status" value="1"/>
</dbReference>
<reference evidence="5 6" key="1">
    <citation type="submission" date="2016-10" db="EMBL/GenBank/DDBJ databases">
        <authorList>
            <person name="de Groot N.N."/>
        </authorList>
    </citation>
    <scope>NUCLEOTIDE SEQUENCE [LARGE SCALE GENOMIC DNA]</scope>
    <source>
        <strain evidence="5 6">CPCC 202808</strain>
    </source>
</reference>
<dbReference type="EMBL" id="FOOI01000011">
    <property type="protein sequence ID" value="SFH04931.1"/>
    <property type="molecule type" value="Genomic_DNA"/>
</dbReference>
<feature type="domain" description="HTH gntR-type" evidence="4">
    <location>
        <begin position="23"/>
        <end position="91"/>
    </location>
</feature>
<keyword evidence="2" id="KW-0238">DNA-binding</keyword>
<dbReference type="Proteomes" id="UP000199052">
    <property type="component" value="Unassembled WGS sequence"/>
</dbReference>